<protein>
    <submittedName>
        <fullName evidence="4">DegT/DnrJ/EryC1/StrS aminotransferase family protein</fullName>
    </submittedName>
</protein>
<reference evidence="4 5" key="2">
    <citation type="submission" date="2020-04" db="EMBL/GenBank/DDBJ databases">
        <title>Complete genome sequence of Alteromonas pelagimontana 5.12T.</title>
        <authorList>
            <person name="Sinha R.K."/>
            <person name="Krishnan K.P."/>
            <person name="Kurian J.P."/>
        </authorList>
    </citation>
    <scope>NUCLEOTIDE SEQUENCE [LARGE SCALE GENOMIC DNA]</scope>
    <source>
        <strain evidence="4 5">5.12</strain>
    </source>
</reference>
<dbReference type="GO" id="GO:0030170">
    <property type="term" value="F:pyridoxal phosphate binding"/>
    <property type="evidence" value="ECO:0007669"/>
    <property type="project" value="TreeGrafter"/>
</dbReference>
<dbReference type="GO" id="GO:0000271">
    <property type="term" value="P:polysaccharide biosynthetic process"/>
    <property type="evidence" value="ECO:0007669"/>
    <property type="project" value="TreeGrafter"/>
</dbReference>
<accession>A0A6M4MG93</accession>
<name>A0A6M4MG93_9ALTE</name>
<dbReference type="SUPFAM" id="SSF53383">
    <property type="entry name" value="PLP-dependent transferases"/>
    <property type="match status" value="1"/>
</dbReference>
<dbReference type="Proteomes" id="UP000219285">
    <property type="component" value="Chromosome"/>
</dbReference>
<dbReference type="KEGG" id="apel:CA267_015010"/>
<dbReference type="Gene3D" id="3.90.1150.10">
    <property type="entry name" value="Aspartate Aminotransferase, domain 1"/>
    <property type="match status" value="1"/>
</dbReference>
<keyword evidence="1 3" id="KW-0663">Pyridoxal phosphate</keyword>
<organism evidence="4 5">
    <name type="scientific">Alteromonas pelagimontana</name>
    <dbReference type="NCBI Taxonomy" id="1858656"/>
    <lineage>
        <taxon>Bacteria</taxon>
        <taxon>Pseudomonadati</taxon>
        <taxon>Pseudomonadota</taxon>
        <taxon>Gammaproteobacteria</taxon>
        <taxon>Alteromonadales</taxon>
        <taxon>Alteromonadaceae</taxon>
        <taxon>Alteromonas/Salinimonas group</taxon>
        <taxon>Alteromonas</taxon>
    </lineage>
</organism>
<gene>
    <name evidence="4" type="ORF">CA267_015010</name>
</gene>
<keyword evidence="4" id="KW-0808">Transferase</keyword>
<dbReference type="OrthoDB" id="6379669at2"/>
<dbReference type="InterPro" id="IPR015421">
    <property type="entry name" value="PyrdxlP-dep_Trfase_major"/>
</dbReference>
<keyword evidence="5" id="KW-1185">Reference proteome</keyword>
<dbReference type="InterPro" id="IPR015424">
    <property type="entry name" value="PyrdxlP-dep_Trfase"/>
</dbReference>
<comment type="similarity">
    <text evidence="2 3">Belongs to the DegT/DnrJ/EryC1 family.</text>
</comment>
<dbReference type="PANTHER" id="PTHR30244:SF34">
    <property type="entry name" value="DTDP-4-AMINO-4,6-DIDEOXYGALACTOSE TRANSAMINASE"/>
    <property type="match status" value="1"/>
</dbReference>
<evidence type="ECO:0000256" key="3">
    <source>
        <dbReference type="RuleBase" id="RU004508"/>
    </source>
</evidence>
<evidence type="ECO:0000313" key="5">
    <source>
        <dbReference type="Proteomes" id="UP000219285"/>
    </source>
</evidence>
<dbReference type="Gene3D" id="3.40.640.10">
    <property type="entry name" value="Type I PLP-dependent aspartate aminotransferase-like (Major domain)"/>
    <property type="match status" value="1"/>
</dbReference>
<sequence>MSWSQLPPVGTPISIKSQRSAQWLKFQDFNHVLVESGTAALALLLKVIRTNLAAEKTAARNLNVVIPGYACPDLVAACLYANATPVIIDFDASSYQYDLSQLANLQEEVDVILCPSLFGISMPLLPLRHCVPDALIIEDDAQWFPEPENAEDRSRNLVALVDSASAEYVLPEQTRQADFFITSFGRGKPVNLLGGGLAAWHHRYASWFDNIDTLAQSNDNNDNAYRIKARLFNGLCQPLCYGALIRIPGLTLGQTVYHPLDSITKMAGFKTVLVPPSVHAYLSGSMNAQQQLVNATTPAWPEQTVNKRLLRLPVLAANRAARDELLKKLNAAGLGASPMYATPLHDIDGIAALAECPFGTPVSGVIADCLLTLPVHPGVKPRHVRKMIQILDSLRHNIVAYPQV</sequence>
<reference evidence="5" key="1">
    <citation type="submission" date="2014-12" db="EMBL/GenBank/DDBJ databases">
        <title>Complete genome sequence of a multi-drug resistant Klebsiella pneumoniae.</title>
        <authorList>
            <person name="Hua X."/>
            <person name="Chen Q."/>
            <person name="Li X."/>
            <person name="Feng Y."/>
            <person name="Ruan Z."/>
            <person name="Yu Y."/>
        </authorList>
    </citation>
    <scope>NUCLEOTIDE SEQUENCE [LARGE SCALE GENOMIC DNA]</scope>
    <source>
        <strain evidence="5">5.12</strain>
    </source>
</reference>
<dbReference type="GO" id="GO:0008483">
    <property type="term" value="F:transaminase activity"/>
    <property type="evidence" value="ECO:0007669"/>
    <property type="project" value="UniProtKB-KW"/>
</dbReference>
<dbReference type="RefSeq" id="WP_075610161.1">
    <property type="nucleotide sequence ID" value="NZ_CP052766.1"/>
</dbReference>
<dbReference type="InterPro" id="IPR015422">
    <property type="entry name" value="PyrdxlP-dep_Trfase_small"/>
</dbReference>
<dbReference type="EMBL" id="CP052766">
    <property type="protein sequence ID" value="QJR81967.1"/>
    <property type="molecule type" value="Genomic_DNA"/>
</dbReference>
<evidence type="ECO:0000256" key="1">
    <source>
        <dbReference type="ARBA" id="ARBA00022898"/>
    </source>
</evidence>
<dbReference type="Pfam" id="PF01041">
    <property type="entry name" value="DegT_DnrJ_EryC1"/>
    <property type="match status" value="1"/>
</dbReference>
<evidence type="ECO:0000256" key="2">
    <source>
        <dbReference type="ARBA" id="ARBA00037999"/>
    </source>
</evidence>
<dbReference type="AlphaFoldDB" id="A0A6M4MG93"/>
<evidence type="ECO:0000313" key="4">
    <source>
        <dbReference type="EMBL" id="QJR81967.1"/>
    </source>
</evidence>
<proteinExistence type="inferred from homology"/>
<dbReference type="InterPro" id="IPR000653">
    <property type="entry name" value="DegT/StrS_aminotransferase"/>
</dbReference>
<keyword evidence="4" id="KW-0032">Aminotransferase</keyword>
<dbReference type="PANTHER" id="PTHR30244">
    <property type="entry name" value="TRANSAMINASE"/>
    <property type="match status" value="1"/>
</dbReference>